<name>A0ABY6DRF7_9NEIS</name>
<accession>A0ABY6DRF7</accession>
<protein>
    <submittedName>
        <fullName evidence="2">DUF4123 domain-containing protein</fullName>
    </submittedName>
</protein>
<reference evidence="2" key="1">
    <citation type="submission" date="2022-10" db="EMBL/GenBank/DDBJ databases">
        <title>Chitiniphilus purpureus sp. nov., a novel chitin-degrading bacterium isolated from crawfish pond sediment.</title>
        <authorList>
            <person name="Li K."/>
        </authorList>
    </citation>
    <scope>NUCLEOTIDE SEQUENCE</scope>
    <source>
        <strain evidence="2">CD1</strain>
    </source>
</reference>
<keyword evidence="3" id="KW-1185">Reference proteome</keyword>
<dbReference type="Proteomes" id="UP001061302">
    <property type="component" value="Chromosome"/>
</dbReference>
<dbReference type="EMBL" id="CP106753">
    <property type="protein sequence ID" value="UXY16959.1"/>
    <property type="molecule type" value="Genomic_DNA"/>
</dbReference>
<feature type="domain" description="DUF4123" evidence="1">
    <location>
        <begin position="35"/>
        <end position="168"/>
    </location>
</feature>
<dbReference type="InterPro" id="IPR025391">
    <property type="entry name" value="DUF4123"/>
</dbReference>
<dbReference type="RefSeq" id="WP_263126383.1">
    <property type="nucleotide sequence ID" value="NZ_CP106753.1"/>
</dbReference>
<sequence>MSASLICPPLSCSDAPAFADALLPLLHQQSGRALLLLDPALRPPLPGDPLAAALENGPWLPIGIREREVDPALIPLLIELDLHDATGVAVLRASVAEAWAENQPQRLARGEGRRICGWLSTPFTLAQVARHLGALCVQTRPDGRRTLLRLFDPAVTAALDLILTAPQRMLLLGPCSSWLYLDGERQLGGLQSDTPRQAVGGIGWSNAQWADLDLLGAANLALLALREAGLLDDASYAPARQAALPALRRAAALGFGDAHDLSHFARHALTLHPAFDSHPVIRARLTQRAPDDYYTALIADLTEADWQQIRAMPAAPTPHHSPT</sequence>
<evidence type="ECO:0000259" key="1">
    <source>
        <dbReference type="Pfam" id="PF13503"/>
    </source>
</evidence>
<dbReference type="Pfam" id="PF13503">
    <property type="entry name" value="DUF4123"/>
    <property type="match status" value="1"/>
</dbReference>
<evidence type="ECO:0000313" key="3">
    <source>
        <dbReference type="Proteomes" id="UP001061302"/>
    </source>
</evidence>
<proteinExistence type="predicted"/>
<organism evidence="2 3">
    <name type="scientific">Chitiniphilus purpureus</name>
    <dbReference type="NCBI Taxonomy" id="2981137"/>
    <lineage>
        <taxon>Bacteria</taxon>
        <taxon>Pseudomonadati</taxon>
        <taxon>Pseudomonadota</taxon>
        <taxon>Betaproteobacteria</taxon>
        <taxon>Neisseriales</taxon>
        <taxon>Chitinibacteraceae</taxon>
        <taxon>Chitiniphilus</taxon>
    </lineage>
</organism>
<evidence type="ECO:0000313" key="2">
    <source>
        <dbReference type="EMBL" id="UXY16959.1"/>
    </source>
</evidence>
<gene>
    <name evidence="2" type="ORF">N8I74_08105</name>
</gene>